<keyword evidence="2 5" id="KW-0812">Transmembrane</keyword>
<dbReference type="PANTHER" id="PTHR43652">
    <property type="entry name" value="BASIC AMINO ACID ANTIPORTER YFCC-RELATED"/>
    <property type="match status" value="1"/>
</dbReference>
<dbReference type="EMBL" id="DXBC01000112">
    <property type="protein sequence ID" value="HIZ79564.1"/>
    <property type="molecule type" value="Genomic_DNA"/>
</dbReference>
<feature type="transmembrane region" description="Helical" evidence="5">
    <location>
        <begin position="407"/>
        <end position="427"/>
    </location>
</feature>
<feature type="transmembrane region" description="Helical" evidence="5">
    <location>
        <begin position="232"/>
        <end position="251"/>
    </location>
</feature>
<evidence type="ECO:0000256" key="5">
    <source>
        <dbReference type="SAM" id="Phobius"/>
    </source>
</evidence>
<protein>
    <submittedName>
        <fullName evidence="6">Anion permease</fullName>
    </submittedName>
</protein>
<dbReference type="InterPro" id="IPR001898">
    <property type="entry name" value="SLC13A/DASS"/>
</dbReference>
<dbReference type="PANTHER" id="PTHR43652:SF2">
    <property type="entry name" value="BASIC AMINO ACID ANTIPORTER YFCC-RELATED"/>
    <property type="match status" value="1"/>
</dbReference>
<reference evidence="6" key="2">
    <citation type="submission" date="2021-04" db="EMBL/GenBank/DDBJ databases">
        <authorList>
            <person name="Gilroy R."/>
        </authorList>
    </citation>
    <scope>NUCLEOTIDE SEQUENCE</scope>
    <source>
        <strain evidence="6">ChiBcec1-1093</strain>
    </source>
</reference>
<feature type="transmembrane region" description="Helical" evidence="5">
    <location>
        <begin position="136"/>
        <end position="162"/>
    </location>
</feature>
<keyword evidence="3 5" id="KW-1133">Transmembrane helix</keyword>
<feature type="transmembrane region" description="Helical" evidence="5">
    <location>
        <begin position="344"/>
        <end position="363"/>
    </location>
</feature>
<dbReference type="GO" id="GO:0005886">
    <property type="term" value="C:plasma membrane"/>
    <property type="evidence" value="ECO:0007669"/>
    <property type="project" value="TreeGrafter"/>
</dbReference>
<keyword evidence="4 5" id="KW-0472">Membrane</keyword>
<dbReference type="InterPro" id="IPR051679">
    <property type="entry name" value="DASS-Related_Transporters"/>
</dbReference>
<comment type="subcellular location">
    <subcellularLocation>
        <location evidence="1">Membrane</location>
        <topology evidence="1">Multi-pass membrane protein</topology>
    </subcellularLocation>
</comment>
<accession>A0A9D2GH17</accession>
<feature type="transmembrane region" description="Helical" evidence="5">
    <location>
        <begin position="53"/>
        <end position="71"/>
    </location>
</feature>
<feature type="transmembrane region" description="Helical" evidence="5">
    <location>
        <begin position="317"/>
        <end position="338"/>
    </location>
</feature>
<dbReference type="GO" id="GO:0055085">
    <property type="term" value="P:transmembrane transport"/>
    <property type="evidence" value="ECO:0007669"/>
    <property type="project" value="InterPro"/>
</dbReference>
<evidence type="ECO:0000256" key="3">
    <source>
        <dbReference type="ARBA" id="ARBA00022989"/>
    </source>
</evidence>
<evidence type="ECO:0000256" key="1">
    <source>
        <dbReference type="ARBA" id="ARBA00004141"/>
    </source>
</evidence>
<reference evidence="6" key="1">
    <citation type="journal article" date="2021" name="PeerJ">
        <title>Extensive microbial diversity within the chicken gut microbiome revealed by metagenomics and culture.</title>
        <authorList>
            <person name="Gilroy R."/>
            <person name="Ravi A."/>
            <person name="Getino M."/>
            <person name="Pursley I."/>
            <person name="Horton D.L."/>
            <person name="Alikhan N.F."/>
            <person name="Baker D."/>
            <person name="Gharbi K."/>
            <person name="Hall N."/>
            <person name="Watson M."/>
            <person name="Adriaenssens E.M."/>
            <person name="Foster-Nyarko E."/>
            <person name="Jarju S."/>
            <person name="Secka A."/>
            <person name="Antonio M."/>
            <person name="Oren A."/>
            <person name="Chaudhuri R.R."/>
            <person name="La Ragione R."/>
            <person name="Hildebrand F."/>
            <person name="Pallen M.J."/>
        </authorList>
    </citation>
    <scope>NUCLEOTIDE SEQUENCE</scope>
    <source>
        <strain evidence="6">ChiBcec1-1093</strain>
    </source>
</reference>
<proteinExistence type="predicted"/>
<sequence length="430" mass="45542">MTMDMIIVLLLLVFVVVALLTHVIPYGVAGMICCVMLVLTGVFTIEESFASMSSGNCIMVACMIVVASALGKLSFIKKLQSKMQQMKGTKGILLLLIIFGFTILLSQFMGSTACLSIMVLLVQALDPDSEIQPGRIFFVVAVMNCLWVSRIPIGMGVAMTGIINSLYSGIGGAENMLTTADFLKVGIIPSIIGTIYCLLFYKLVPKTVMNEAAAPAGAQKKDEPPLSPGKEAVIWAVFIAVTVGFMFQDAVGSDISNIIPAAGVLVMILFKVLPVKQVTATLSSDMIFMVIGMQTMSSALSATGVDKLIGEGVLRILGSNPSGIMVVVVFCLVATVMTNFMNNMGTMSVLIPIAASTAIAGGYNVRNVVLVVAATAWMMAFVLPTGSSAAIMGFGMGNHNPLKTMRFTLPLIVILVVSLIISANIFYPIM</sequence>
<feature type="transmembrane region" description="Helical" evidence="5">
    <location>
        <begin position="182"/>
        <end position="201"/>
    </location>
</feature>
<evidence type="ECO:0000256" key="2">
    <source>
        <dbReference type="ARBA" id="ARBA00022692"/>
    </source>
</evidence>
<dbReference type="AlphaFoldDB" id="A0A9D2GH17"/>
<name>A0A9D2GH17_9FIRM</name>
<comment type="caution">
    <text evidence="6">The sequence shown here is derived from an EMBL/GenBank/DDBJ whole genome shotgun (WGS) entry which is preliminary data.</text>
</comment>
<organism evidence="6 7">
    <name type="scientific">Candidatus Lachnoclostridium stercorigallinarum</name>
    <dbReference type="NCBI Taxonomy" id="2838634"/>
    <lineage>
        <taxon>Bacteria</taxon>
        <taxon>Bacillati</taxon>
        <taxon>Bacillota</taxon>
        <taxon>Clostridia</taxon>
        <taxon>Lachnospirales</taxon>
        <taxon>Lachnospiraceae</taxon>
    </lineage>
</organism>
<gene>
    <name evidence="6" type="ORF">IAA17_07235</name>
</gene>
<feature type="transmembrane region" description="Helical" evidence="5">
    <location>
        <begin position="258"/>
        <end position="274"/>
    </location>
</feature>
<feature type="transmembrane region" description="Helical" evidence="5">
    <location>
        <begin position="92"/>
        <end position="124"/>
    </location>
</feature>
<feature type="transmembrane region" description="Helical" evidence="5">
    <location>
        <begin position="370"/>
        <end position="395"/>
    </location>
</feature>
<evidence type="ECO:0000313" key="6">
    <source>
        <dbReference type="EMBL" id="HIZ79564.1"/>
    </source>
</evidence>
<dbReference type="Proteomes" id="UP000824101">
    <property type="component" value="Unassembled WGS sequence"/>
</dbReference>
<evidence type="ECO:0000256" key="4">
    <source>
        <dbReference type="ARBA" id="ARBA00023136"/>
    </source>
</evidence>
<dbReference type="Pfam" id="PF00939">
    <property type="entry name" value="Na_sulph_symp"/>
    <property type="match status" value="1"/>
</dbReference>
<evidence type="ECO:0000313" key="7">
    <source>
        <dbReference type="Proteomes" id="UP000824101"/>
    </source>
</evidence>